<dbReference type="Pfam" id="PF00264">
    <property type="entry name" value="Tyrosinase"/>
    <property type="match status" value="1"/>
</dbReference>
<dbReference type="GO" id="GO:0016491">
    <property type="term" value="F:oxidoreductase activity"/>
    <property type="evidence" value="ECO:0007669"/>
    <property type="project" value="InterPro"/>
</dbReference>
<evidence type="ECO:0000256" key="2">
    <source>
        <dbReference type="ARBA" id="ARBA00023008"/>
    </source>
</evidence>
<sequence length="207" mass="23817">MNNWPLLYSRSNRNRRKIQKNGVCILPNGRPLKKAIRKEYRMMSDKERERFHAAIIHLKRNGEFDKMAIIHAQFSISGGAHSGPAFLPWHREFMKRMEIALRQIDPDLSLPYWDSTLDSHLPEPKDAVLWTEGLLGTTDQDGHVVTGDFADFVTFQNHPHITRKVGAQGLPFRDSDIEYVLAQHRIEKVLAHTAPHEVESFASLFIA</sequence>
<gene>
    <name evidence="4" type="ORF">ASIM_LOCUS4137</name>
</gene>
<dbReference type="InterPro" id="IPR002227">
    <property type="entry name" value="Tyrosinase_Cu-bd"/>
</dbReference>
<organism evidence="6">
    <name type="scientific">Anisakis simplex</name>
    <name type="common">Herring worm</name>
    <dbReference type="NCBI Taxonomy" id="6269"/>
    <lineage>
        <taxon>Eukaryota</taxon>
        <taxon>Metazoa</taxon>
        <taxon>Ecdysozoa</taxon>
        <taxon>Nematoda</taxon>
        <taxon>Chromadorea</taxon>
        <taxon>Rhabditida</taxon>
        <taxon>Spirurina</taxon>
        <taxon>Ascaridomorpha</taxon>
        <taxon>Ascaridoidea</taxon>
        <taxon>Anisakidae</taxon>
        <taxon>Anisakis</taxon>
        <taxon>Anisakis simplex complex</taxon>
    </lineage>
</organism>
<name>A0A0M3J9Q6_ANISI</name>
<dbReference type="OrthoDB" id="6132182at2759"/>
<proteinExistence type="predicted"/>
<reference evidence="6" key="1">
    <citation type="submission" date="2017-02" db="UniProtKB">
        <authorList>
            <consortium name="WormBaseParasite"/>
        </authorList>
    </citation>
    <scope>IDENTIFICATION</scope>
</reference>
<accession>A0A0M3J9Q6</accession>
<feature type="domain" description="Tyrosinase copper-binding" evidence="3">
    <location>
        <begin position="81"/>
        <end position="98"/>
    </location>
</feature>
<keyword evidence="2" id="KW-0186">Copper</keyword>
<keyword evidence="5" id="KW-1185">Reference proteome</keyword>
<evidence type="ECO:0000313" key="4">
    <source>
        <dbReference type="EMBL" id="VDK23188.1"/>
    </source>
</evidence>
<dbReference type="SUPFAM" id="SSF48056">
    <property type="entry name" value="Di-copper centre-containing domain"/>
    <property type="match status" value="1"/>
</dbReference>
<dbReference type="GO" id="GO:0046872">
    <property type="term" value="F:metal ion binding"/>
    <property type="evidence" value="ECO:0007669"/>
    <property type="project" value="UniProtKB-KW"/>
</dbReference>
<dbReference type="PANTHER" id="PTHR11474:SF126">
    <property type="entry name" value="TYROSINASE-LIKE PROTEIN TYR-1-RELATED"/>
    <property type="match status" value="1"/>
</dbReference>
<dbReference type="InterPro" id="IPR008922">
    <property type="entry name" value="Di-copper_centre_dom_sf"/>
</dbReference>
<dbReference type="AlphaFoldDB" id="A0A0M3J9Q6"/>
<dbReference type="InterPro" id="IPR050316">
    <property type="entry name" value="Tyrosinase/Hemocyanin"/>
</dbReference>
<dbReference type="Gene3D" id="1.10.1280.10">
    <property type="entry name" value="Di-copper center containing domain from catechol oxidase"/>
    <property type="match status" value="1"/>
</dbReference>
<evidence type="ECO:0000256" key="1">
    <source>
        <dbReference type="ARBA" id="ARBA00022723"/>
    </source>
</evidence>
<reference evidence="4 5" key="2">
    <citation type="submission" date="2018-11" db="EMBL/GenBank/DDBJ databases">
        <authorList>
            <consortium name="Pathogen Informatics"/>
        </authorList>
    </citation>
    <scope>NUCLEOTIDE SEQUENCE [LARGE SCALE GENOMIC DNA]</scope>
</reference>
<evidence type="ECO:0000259" key="3">
    <source>
        <dbReference type="PROSITE" id="PS00497"/>
    </source>
</evidence>
<evidence type="ECO:0000313" key="5">
    <source>
        <dbReference type="Proteomes" id="UP000267096"/>
    </source>
</evidence>
<dbReference type="Proteomes" id="UP000267096">
    <property type="component" value="Unassembled WGS sequence"/>
</dbReference>
<dbReference type="EMBL" id="UYRR01006987">
    <property type="protein sequence ID" value="VDK23188.1"/>
    <property type="molecule type" value="Genomic_DNA"/>
</dbReference>
<evidence type="ECO:0000313" key="6">
    <source>
        <dbReference type="WBParaSite" id="ASIM_0000432501-mRNA-1"/>
    </source>
</evidence>
<dbReference type="WBParaSite" id="ASIM_0000432501-mRNA-1">
    <property type="protein sequence ID" value="ASIM_0000432501-mRNA-1"/>
    <property type="gene ID" value="ASIM_0000432501"/>
</dbReference>
<dbReference type="PANTHER" id="PTHR11474">
    <property type="entry name" value="TYROSINASE FAMILY MEMBER"/>
    <property type="match status" value="1"/>
</dbReference>
<keyword evidence="1" id="KW-0479">Metal-binding</keyword>
<protein>
    <submittedName>
        <fullName evidence="6">Tyrosinase_Cu-bd domain-containing protein</fullName>
    </submittedName>
</protein>
<dbReference type="PROSITE" id="PS00497">
    <property type="entry name" value="TYROSINASE_1"/>
    <property type="match status" value="1"/>
</dbReference>